<dbReference type="HOGENOM" id="CLU_018544_12_0_1"/>
<sequence length="589" mass="66870">MDLKPEFAALLQNNDVPSESTILELTESLKAPSSELQEVEAEIQRLGRLMEMMEMKRQSIQKIINDHKIILSPVRRLPPDVLHEIFFHCLPTYHNPVMTSSESPLLLTRICSSWRAIALSSPRIWSQVYIPLPGDPNYSSGYGVITDQATLNRRSQRFASVLRLRCDAVRRWLSRSGTCPLSLTVTYPSTYSDVQNLEIDELIREMFDMLLSFADRWTDVDLSMPEDIYNKLQSNINPITFSSLTSLKISLNQAPHWNNTATQQFPIRLLDAPRLRRLHISATQTSYTPMLRQSFWNHFTHITFASPTTDEDVLVLLRGCPNLVFGKFFVIPSSQWDQTVDQFAVVLPRLRSLYMQDSGAHESMAILFKALNAPSLTSLSYHWFSHRSPGDGLDSAIQLPVPVIPLLENSTLISYLLLDGVLSRQDTQKCLQHGARVTHVVFGEETPASWHPQNPSFILDTDVVRPDTFNLKMLSIGSGAVTLLPKLESLEAYHLSSLTDEDLLDVITSRIKASQQGEVAALKSIKIHFQRQRQRDITEDVFRLTKEAGIEVKLDLTYPPEDSRFVDRFSPSFGFTSNDEPWFCLAGYS</sequence>
<dbReference type="EMBL" id="KN831780">
    <property type="protein sequence ID" value="KIM41317.1"/>
    <property type="molecule type" value="Genomic_DNA"/>
</dbReference>
<dbReference type="OrthoDB" id="3365698at2759"/>
<evidence type="ECO:0000313" key="2">
    <source>
        <dbReference type="Proteomes" id="UP000053424"/>
    </source>
</evidence>
<dbReference type="Gene3D" id="3.80.10.10">
    <property type="entry name" value="Ribonuclease Inhibitor"/>
    <property type="match status" value="1"/>
</dbReference>
<proteinExistence type="predicted"/>
<keyword evidence="2" id="KW-1185">Reference proteome</keyword>
<reference evidence="2" key="2">
    <citation type="submission" date="2015-01" db="EMBL/GenBank/DDBJ databases">
        <title>Evolutionary Origins and Diversification of the Mycorrhizal Mutualists.</title>
        <authorList>
            <consortium name="DOE Joint Genome Institute"/>
            <consortium name="Mycorrhizal Genomics Consortium"/>
            <person name="Kohler A."/>
            <person name="Kuo A."/>
            <person name="Nagy L.G."/>
            <person name="Floudas D."/>
            <person name="Copeland A."/>
            <person name="Barry K.W."/>
            <person name="Cichocki N."/>
            <person name="Veneault-Fourrey C."/>
            <person name="LaButti K."/>
            <person name="Lindquist E.A."/>
            <person name="Lipzen A."/>
            <person name="Lundell T."/>
            <person name="Morin E."/>
            <person name="Murat C."/>
            <person name="Riley R."/>
            <person name="Ohm R."/>
            <person name="Sun H."/>
            <person name="Tunlid A."/>
            <person name="Henrissat B."/>
            <person name="Grigoriev I.V."/>
            <person name="Hibbett D.S."/>
            <person name="Martin F."/>
        </authorList>
    </citation>
    <scope>NUCLEOTIDE SEQUENCE [LARGE SCALE GENOMIC DNA]</scope>
    <source>
        <strain evidence="2">h7</strain>
    </source>
</reference>
<protein>
    <submittedName>
        <fullName evidence="1">Uncharacterized protein</fullName>
    </submittedName>
</protein>
<reference evidence="1 2" key="1">
    <citation type="submission" date="2014-04" db="EMBL/GenBank/DDBJ databases">
        <authorList>
            <consortium name="DOE Joint Genome Institute"/>
            <person name="Kuo A."/>
            <person name="Gay G."/>
            <person name="Dore J."/>
            <person name="Kohler A."/>
            <person name="Nagy L.G."/>
            <person name="Floudas D."/>
            <person name="Copeland A."/>
            <person name="Barry K.W."/>
            <person name="Cichocki N."/>
            <person name="Veneault-Fourrey C."/>
            <person name="LaButti K."/>
            <person name="Lindquist E.A."/>
            <person name="Lipzen A."/>
            <person name="Lundell T."/>
            <person name="Morin E."/>
            <person name="Murat C."/>
            <person name="Sun H."/>
            <person name="Tunlid A."/>
            <person name="Henrissat B."/>
            <person name="Grigoriev I.V."/>
            <person name="Hibbett D.S."/>
            <person name="Martin F."/>
            <person name="Nordberg H.P."/>
            <person name="Cantor M.N."/>
            <person name="Hua S.X."/>
        </authorList>
    </citation>
    <scope>NUCLEOTIDE SEQUENCE [LARGE SCALE GENOMIC DNA]</scope>
    <source>
        <strain evidence="2">h7</strain>
    </source>
</reference>
<evidence type="ECO:0000313" key="1">
    <source>
        <dbReference type="EMBL" id="KIM41317.1"/>
    </source>
</evidence>
<name>A0A0C2YJV6_HEBCY</name>
<gene>
    <name evidence="1" type="ORF">M413DRAFT_146379</name>
</gene>
<accession>A0A0C2YJV6</accession>
<dbReference type="AlphaFoldDB" id="A0A0C2YJV6"/>
<dbReference type="Proteomes" id="UP000053424">
    <property type="component" value="Unassembled WGS sequence"/>
</dbReference>
<dbReference type="STRING" id="686832.A0A0C2YJV6"/>
<dbReference type="InterPro" id="IPR032675">
    <property type="entry name" value="LRR_dom_sf"/>
</dbReference>
<organism evidence="1 2">
    <name type="scientific">Hebeloma cylindrosporum</name>
    <dbReference type="NCBI Taxonomy" id="76867"/>
    <lineage>
        <taxon>Eukaryota</taxon>
        <taxon>Fungi</taxon>
        <taxon>Dikarya</taxon>
        <taxon>Basidiomycota</taxon>
        <taxon>Agaricomycotina</taxon>
        <taxon>Agaricomycetes</taxon>
        <taxon>Agaricomycetidae</taxon>
        <taxon>Agaricales</taxon>
        <taxon>Agaricineae</taxon>
        <taxon>Hymenogastraceae</taxon>
        <taxon>Hebeloma</taxon>
    </lineage>
</organism>